<sequence>MNAFKKILRRRFMFHFWLSEEAAVLTETIIVVPFVTLFAAGILEFGNLFWERMQIDAGLRDAGRYLARCRPTSPTYPATCSVATAKRIAFYGTQSSAATKLRVPGWGLKLSDITVPVDANGNLTVDLDSTFTISTAHQYKSSPLFGWLGIDDITISASHEERYMGW</sequence>
<feature type="transmembrane region" description="Helical" evidence="1">
    <location>
        <begin position="21"/>
        <end position="43"/>
    </location>
</feature>
<gene>
    <name evidence="3" type="ORF">EV184_104335</name>
</gene>
<dbReference type="InterPro" id="IPR012495">
    <property type="entry name" value="TadE-like_dom"/>
</dbReference>
<evidence type="ECO:0000313" key="3">
    <source>
        <dbReference type="EMBL" id="TCN32667.1"/>
    </source>
</evidence>
<evidence type="ECO:0000256" key="1">
    <source>
        <dbReference type="SAM" id="Phobius"/>
    </source>
</evidence>
<name>A0A4R2BXL5_9HYPH</name>
<feature type="domain" description="TadE-like" evidence="2">
    <location>
        <begin position="23"/>
        <end position="64"/>
    </location>
</feature>
<proteinExistence type="predicted"/>
<reference evidence="3 4" key="1">
    <citation type="submission" date="2019-03" db="EMBL/GenBank/DDBJ databases">
        <title>Genomic Encyclopedia of Type Strains, Phase IV (KMG-V): Genome sequencing to study the core and pangenomes of soil and plant-associated prokaryotes.</title>
        <authorList>
            <person name="Whitman W."/>
        </authorList>
    </citation>
    <scope>NUCLEOTIDE SEQUENCE [LARGE SCALE GENOMIC DNA]</scope>
    <source>
        <strain evidence="3 4">23C40</strain>
    </source>
</reference>
<dbReference type="AlphaFoldDB" id="A0A4R2BXL5"/>
<comment type="caution">
    <text evidence="3">The sequence shown here is derived from an EMBL/GenBank/DDBJ whole genome shotgun (WGS) entry which is preliminary data.</text>
</comment>
<evidence type="ECO:0000313" key="4">
    <source>
        <dbReference type="Proteomes" id="UP000295043"/>
    </source>
</evidence>
<evidence type="ECO:0000259" key="2">
    <source>
        <dbReference type="Pfam" id="PF07811"/>
    </source>
</evidence>
<organism evidence="3 4">
    <name type="scientific">Sinorhizobium americanum</name>
    <dbReference type="NCBI Taxonomy" id="194963"/>
    <lineage>
        <taxon>Bacteria</taxon>
        <taxon>Pseudomonadati</taxon>
        <taxon>Pseudomonadota</taxon>
        <taxon>Alphaproteobacteria</taxon>
        <taxon>Hyphomicrobiales</taxon>
        <taxon>Rhizobiaceae</taxon>
        <taxon>Sinorhizobium/Ensifer group</taxon>
        <taxon>Sinorhizobium</taxon>
    </lineage>
</organism>
<dbReference type="RefSeq" id="WP_132073731.1">
    <property type="nucleotide sequence ID" value="NZ_SLVU01000004.1"/>
</dbReference>
<accession>A0A4R2BXL5</accession>
<dbReference type="Proteomes" id="UP000295043">
    <property type="component" value="Unassembled WGS sequence"/>
</dbReference>
<protein>
    <submittedName>
        <fullName evidence="3">Flp pilus assembly protein TadG</fullName>
    </submittedName>
</protein>
<dbReference type="EMBL" id="SLVU01000004">
    <property type="protein sequence ID" value="TCN32667.1"/>
    <property type="molecule type" value="Genomic_DNA"/>
</dbReference>
<keyword evidence="1" id="KW-0472">Membrane</keyword>
<keyword evidence="1" id="KW-0812">Transmembrane</keyword>
<keyword evidence="1" id="KW-1133">Transmembrane helix</keyword>
<dbReference type="Pfam" id="PF07811">
    <property type="entry name" value="TadE"/>
    <property type="match status" value="1"/>
</dbReference>